<dbReference type="KEGG" id="chiz:HQ393_15755"/>
<keyword evidence="2" id="KW-1185">Reference proteome</keyword>
<dbReference type="Proteomes" id="UP000509597">
    <property type="component" value="Chromosome"/>
</dbReference>
<sequence length="88" mass="9960">MTTSTERTLATLSAIQLLHDIKSNADVPEELRKRAEQVLRHFPKPMDLVSLASFCDRYPLGPHLFCANDPSTPLLGQLLTQMSKYDFK</sequence>
<accession>A0A7H9BLU8</accession>
<name>A0A7H9BLU8_9NEIS</name>
<proteinExistence type="predicted"/>
<organism evidence="1 2">
    <name type="scientific">Chitinibacter bivalviorum</name>
    <dbReference type="NCBI Taxonomy" id="2739434"/>
    <lineage>
        <taxon>Bacteria</taxon>
        <taxon>Pseudomonadati</taxon>
        <taxon>Pseudomonadota</taxon>
        <taxon>Betaproteobacteria</taxon>
        <taxon>Neisseriales</taxon>
        <taxon>Chitinibacteraceae</taxon>
        <taxon>Chitinibacter</taxon>
    </lineage>
</organism>
<protein>
    <submittedName>
        <fullName evidence="1">Uncharacterized protein</fullName>
    </submittedName>
</protein>
<dbReference type="InterPro" id="IPR049723">
    <property type="entry name" value="BPSL0761-like"/>
</dbReference>
<evidence type="ECO:0000313" key="2">
    <source>
        <dbReference type="Proteomes" id="UP000509597"/>
    </source>
</evidence>
<dbReference type="AlphaFoldDB" id="A0A7H9BLU8"/>
<reference evidence="1 2" key="1">
    <citation type="submission" date="2020-07" db="EMBL/GenBank/DDBJ databases">
        <title>Complete genome sequence of Chitinibacter sp. 2T18.</title>
        <authorList>
            <person name="Bae J.-W."/>
            <person name="Choi J.-W."/>
        </authorList>
    </citation>
    <scope>NUCLEOTIDE SEQUENCE [LARGE SCALE GENOMIC DNA]</scope>
    <source>
        <strain evidence="1 2">2T18</strain>
    </source>
</reference>
<evidence type="ECO:0000313" key="1">
    <source>
        <dbReference type="EMBL" id="QLG89585.1"/>
    </source>
</evidence>
<gene>
    <name evidence="1" type="ORF">HQ393_15755</name>
</gene>
<dbReference type="NCBIfam" id="NF041728">
    <property type="entry name" value="BPSL0761_fam"/>
    <property type="match status" value="1"/>
</dbReference>
<dbReference type="EMBL" id="CP058627">
    <property type="protein sequence ID" value="QLG89585.1"/>
    <property type="molecule type" value="Genomic_DNA"/>
</dbReference>
<dbReference type="RefSeq" id="WP_179356439.1">
    <property type="nucleotide sequence ID" value="NZ_CP058627.1"/>
</dbReference>